<name>A0A6J7JXK0_9ZZZZ</name>
<reference evidence="2" key="1">
    <citation type="submission" date="2020-05" db="EMBL/GenBank/DDBJ databases">
        <authorList>
            <person name="Chiriac C."/>
            <person name="Salcher M."/>
            <person name="Ghai R."/>
            <person name="Kavagutti S V."/>
        </authorList>
    </citation>
    <scope>NUCLEOTIDE SEQUENCE</scope>
</reference>
<evidence type="ECO:0000256" key="1">
    <source>
        <dbReference type="SAM" id="MobiDB-lite"/>
    </source>
</evidence>
<organism evidence="2">
    <name type="scientific">freshwater metagenome</name>
    <dbReference type="NCBI Taxonomy" id="449393"/>
    <lineage>
        <taxon>unclassified sequences</taxon>
        <taxon>metagenomes</taxon>
        <taxon>ecological metagenomes</taxon>
    </lineage>
</organism>
<gene>
    <name evidence="2" type="ORF">UFOPK3773_01253</name>
</gene>
<accession>A0A6J7JXK0</accession>
<dbReference type="AlphaFoldDB" id="A0A6J7JXK0"/>
<dbReference type="EMBL" id="CAFBNF010000140">
    <property type="protein sequence ID" value="CAB4948126.1"/>
    <property type="molecule type" value="Genomic_DNA"/>
</dbReference>
<feature type="region of interest" description="Disordered" evidence="1">
    <location>
        <begin position="33"/>
        <end position="61"/>
    </location>
</feature>
<protein>
    <submittedName>
        <fullName evidence="2">Unannotated protein</fullName>
    </submittedName>
</protein>
<sequence length="61" mass="6358">MGVVVPARTVSVAGALMAGLLAAEAMATRGAMRHPMTTAIPTPDLRKSRRIIDQGANRGSR</sequence>
<evidence type="ECO:0000313" key="2">
    <source>
        <dbReference type="EMBL" id="CAB4948126.1"/>
    </source>
</evidence>
<proteinExistence type="predicted"/>